<dbReference type="Gene3D" id="1.10.8.60">
    <property type="match status" value="1"/>
</dbReference>
<protein>
    <submittedName>
        <fullName evidence="1">Uncharacterized protein</fullName>
    </submittedName>
</protein>
<dbReference type="Proteomes" id="UP000834106">
    <property type="component" value="Chromosome 7"/>
</dbReference>
<dbReference type="GO" id="GO:0006261">
    <property type="term" value="P:DNA-templated DNA replication"/>
    <property type="evidence" value="ECO:0007669"/>
    <property type="project" value="InterPro"/>
</dbReference>
<sequence length="218" mass="24559">MRGYTLIVEARSEIHSFVSRFPEAEDEALDLLLDELHHSSLKSSILDKESVHRVVSLLLEAEAAVEESPTSSDYGSAASALRIIHAFDFPKFHYDPIKKNFHEHTGKLPIHGDASAKATLYRDRFLLLFQRLSRDPHFSRPVFDTDISDYGSCQISTIQSLVGQTGKRWVMGLISQLEDGHFYLEDLTAAVEIDLFNAISFAISVHHLFSSPSFDTYS</sequence>
<dbReference type="AlphaFoldDB" id="A0AAD1Z8D0"/>
<dbReference type="PANTHER" id="PTHR12708:SF0">
    <property type="entry name" value="DNA POLYMERASE EPSILON SUBUNIT 2"/>
    <property type="match status" value="1"/>
</dbReference>
<reference evidence="1" key="1">
    <citation type="submission" date="2023-05" db="EMBL/GenBank/DDBJ databases">
        <authorList>
            <person name="Huff M."/>
        </authorList>
    </citation>
    <scope>NUCLEOTIDE SEQUENCE</scope>
</reference>
<dbReference type="GO" id="GO:0042276">
    <property type="term" value="P:error-prone translesion synthesis"/>
    <property type="evidence" value="ECO:0007669"/>
    <property type="project" value="TreeGrafter"/>
</dbReference>
<dbReference type="GO" id="GO:0003677">
    <property type="term" value="F:DNA binding"/>
    <property type="evidence" value="ECO:0007669"/>
    <property type="project" value="InterPro"/>
</dbReference>
<evidence type="ECO:0000313" key="1">
    <source>
        <dbReference type="EMBL" id="CAI9765047.1"/>
    </source>
</evidence>
<organism evidence="1 2">
    <name type="scientific">Fraxinus pennsylvanica</name>
    <dbReference type="NCBI Taxonomy" id="56036"/>
    <lineage>
        <taxon>Eukaryota</taxon>
        <taxon>Viridiplantae</taxon>
        <taxon>Streptophyta</taxon>
        <taxon>Embryophyta</taxon>
        <taxon>Tracheophyta</taxon>
        <taxon>Spermatophyta</taxon>
        <taxon>Magnoliopsida</taxon>
        <taxon>eudicotyledons</taxon>
        <taxon>Gunneridae</taxon>
        <taxon>Pentapetalae</taxon>
        <taxon>asterids</taxon>
        <taxon>lamiids</taxon>
        <taxon>Lamiales</taxon>
        <taxon>Oleaceae</taxon>
        <taxon>Oleeae</taxon>
        <taxon>Fraxinus</taxon>
    </lineage>
</organism>
<keyword evidence="2" id="KW-1185">Reference proteome</keyword>
<gene>
    <name evidence="1" type="ORF">FPE_LOCUS12477</name>
</gene>
<proteinExistence type="predicted"/>
<dbReference type="PANTHER" id="PTHR12708">
    <property type="entry name" value="DNA POLYMERASE EPSILON SUBUNIT B"/>
    <property type="match status" value="1"/>
</dbReference>
<dbReference type="InterPro" id="IPR016266">
    <property type="entry name" value="POLE2"/>
</dbReference>
<evidence type="ECO:0000313" key="2">
    <source>
        <dbReference type="Proteomes" id="UP000834106"/>
    </source>
</evidence>
<dbReference type="EMBL" id="OU503042">
    <property type="protein sequence ID" value="CAI9765047.1"/>
    <property type="molecule type" value="Genomic_DNA"/>
</dbReference>
<accession>A0AAD1Z8D0</accession>
<name>A0AAD1Z8D0_9LAMI</name>
<dbReference type="GO" id="GO:0008622">
    <property type="term" value="C:epsilon DNA polymerase complex"/>
    <property type="evidence" value="ECO:0007669"/>
    <property type="project" value="InterPro"/>
</dbReference>